<reference evidence="1" key="2">
    <citation type="submission" date="2025-09" db="UniProtKB">
        <authorList>
            <consortium name="EnsemblPlants"/>
        </authorList>
    </citation>
    <scope>IDENTIFICATION</scope>
</reference>
<proteinExistence type="predicted"/>
<reference evidence="1" key="1">
    <citation type="submission" date="2021-05" db="EMBL/GenBank/DDBJ databases">
        <authorList>
            <person name="Scholz U."/>
            <person name="Mascher M."/>
            <person name="Fiebig A."/>
        </authorList>
    </citation>
    <scope>NUCLEOTIDE SEQUENCE [LARGE SCALE GENOMIC DNA]</scope>
</reference>
<sequence>MLRLQQTLERMILEGLGISEEQIHAHLHRLNHGIRLSRYGAPPDTATNISMVAHRDYSMMVAVVQNGIEGLEVQAQDGTWISVPPEPDTAAFVAGEFFTVVTNGRVPSCVHRVRTPSCRKRFSMLFGSRPKAGTTVSALEELVDGDNPLAYSPITAEEYIQFRFSEEGRKHDDQLKAFCGLPSN</sequence>
<protein>
    <submittedName>
        <fullName evidence="1">Uncharacterized protein</fullName>
    </submittedName>
</protein>
<dbReference type="Proteomes" id="UP001732700">
    <property type="component" value="Chromosome 7A"/>
</dbReference>
<dbReference type="EnsemblPlants" id="AVESA.00010b.r2.7AG1198850.1">
    <property type="protein sequence ID" value="AVESA.00010b.r2.7AG1198850.1.CDS"/>
    <property type="gene ID" value="AVESA.00010b.r2.7AG1198850"/>
</dbReference>
<organism evidence="1 2">
    <name type="scientific">Avena sativa</name>
    <name type="common">Oat</name>
    <dbReference type="NCBI Taxonomy" id="4498"/>
    <lineage>
        <taxon>Eukaryota</taxon>
        <taxon>Viridiplantae</taxon>
        <taxon>Streptophyta</taxon>
        <taxon>Embryophyta</taxon>
        <taxon>Tracheophyta</taxon>
        <taxon>Spermatophyta</taxon>
        <taxon>Magnoliopsida</taxon>
        <taxon>Liliopsida</taxon>
        <taxon>Poales</taxon>
        <taxon>Poaceae</taxon>
        <taxon>BOP clade</taxon>
        <taxon>Pooideae</taxon>
        <taxon>Poodae</taxon>
        <taxon>Poeae</taxon>
        <taxon>Poeae Chloroplast Group 1 (Aveneae type)</taxon>
        <taxon>Aveninae</taxon>
        <taxon>Avena</taxon>
    </lineage>
</organism>
<evidence type="ECO:0000313" key="2">
    <source>
        <dbReference type="Proteomes" id="UP001732700"/>
    </source>
</evidence>
<evidence type="ECO:0000313" key="1">
    <source>
        <dbReference type="EnsemblPlants" id="AVESA.00010b.r2.7AG1198850.1.CDS"/>
    </source>
</evidence>
<accession>A0ACD5ZIQ2</accession>
<keyword evidence="2" id="KW-1185">Reference proteome</keyword>
<name>A0ACD5ZIQ2_AVESA</name>